<evidence type="ECO:0000313" key="5">
    <source>
        <dbReference type="EMBL" id="PSJ43519.1"/>
    </source>
</evidence>
<dbReference type="InterPro" id="IPR028978">
    <property type="entry name" value="Chorismate_lyase_/UTRA_dom_sf"/>
</dbReference>
<dbReference type="AlphaFoldDB" id="A0A2P7QZY5"/>
<dbReference type="InterPro" id="IPR000524">
    <property type="entry name" value="Tscrpt_reg_HTH_GntR"/>
</dbReference>
<evidence type="ECO:0000313" key="6">
    <source>
        <dbReference type="Proteomes" id="UP000241167"/>
    </source>
</evidence>
<dbReference type="GO" id="GO:0003677">
    <property type="term" value="F:DNA binding"/>
    <property type="evidence" value="ECO:0007669"/>
    <property type="project" value="UniProtKB-KW"/>
</dbReference>
<keyword evidence="2" id="KW-0238">DNA-binding</keyword>
<dbReference type="SMART" id="SM00345">
    <property type="entry name" value="HTH_GNTR"/>
    <property type="match status" value="1"/>
</dbReference>
<dbReference type="PANTHER" id="PTHR44846:SF1">
    <property type="entry name" value="MANNOSYL-D-GLYCERATE TRANSPORT_METABOLISM SYSTEM REPRESSOR MNGR-RELATED"/>
    <property type="match status" value="1"/>
</dbReference>
<proteinExistence type="predicted"/>
<gene>
    <name evidence="5" type="ORF">C7I55_03970</name>
</gene>
<dbReference type="CDD" id="cd07377">
    <property type="entry name" value="WHTH_GntR"/>
    <property type="match status" value="1"/>
</dbReference>
<dbReference type="SUPFAM" id="SSF46785">
    <property type="entry name" value="Winged helix' DNA-binding domain"/>
    <property type="match status" value="1"/>
</dbReference>
<keyword evidence="6" id="KW-1185">Reference proteome</keyword>
<dbReference type="InterPro" id="IPR036390">
    <property type="entry name" value="WH_DNA-bd_sf"/>
</dbReference>
<dbReference type="InterPro" id="IPR036388">
    <property type="entry name" value="WH-like_DNA-bd_sf"/>
</dbReference>
<dbReference type="Pfam" id="PF07702">
    <property type="entry name" value="UTRA"/>
    <property type="match status" value="1"/>
</dbReference>
<dbReference type="PANTHER" id="PTHR44846">
    <property type="entry name" value="MANNOSYL-D-GLYCERATE TRANSPORT/METABOLISM SYSTEM REPRESSOR MNGR-RELATED"/>
    <property type="match status" value="1"/>
</dbReference>
<dbReference type="InterPro" id="IPR011663">
    <property type="entry name" value="UTRA"/>
</dbReference>
<dbReference type="PRINTS" id="PR00035">
    <property type="entry name" value="HTHGNTR"/>
</dbReference>
<dbReference type="Gene3D" id="1.10.10.10">
    <property type="entry name" value="Winged helix-like DNA-binding domain superfamily/Winged helix DNA-binding domain"/>
    <property type="match status" value="1"/>
</dbReference>
<keyword evidence="3" id="KW-0804">Transcription</keyword>
<sequence length="244" mass="26889">MSLIDKIGALDSGLETPLYHQLRKAIRQAIENNVLRADDPLPPERDLAEQLAVSRITVRKALDGLVADGLLTRRQGAGTFVARRVEKSFSMLSSFTEDMAARGRTSHSKWLSRSEGAVTPDESLMLGLSPGTRVYRFSRVRYADEEPMALEQSTISGFCLASADDVGESLYEALDAAGCRPRRALQRLRAVLFNETQSALLGIQPGSPGLFIERRAFLEDGRAVETTQSYYRGDAYDFVAELNG</sequence>
<name>A0A2P7QZY5_9SPHN</name>
<feature type="domain" description="HTH gntR-type" evidence="4">
    <location>
        <begin position="16"/>
        <end position="84"/>
    </location>
</feature>
<dbReference type="SMART" id="SM00866">
    <property type="entry name" value="UTRA"/>
    <property type="match status" value="1"/>
</dbReference>
<dbReference type="InterPro" id="IPR050679">
    <property type="entry name" value="Bact_HTH_transcr_reg"/>
</dbReference>
<dbReference type="RefSeq" id="WP_106511542.1">
    <property type="nucleotide sequence ID" value="NZ_PXYI01000001.1"/>
</dbReference>
<dbReference type="FunFam" id="1.10.10.10:FF:000079">
    <property type="entry name" value="GntR family transcriptional regulator"/>
    <property type="match status" value="1"/>
</dbReference>
<protein>
    <submittedName>
        <fullName evidence="5">GntR family transcriptional regulator</fullName>
    </submittedName>
</protein>
<keyword evidence="1" id="KW-0805">Transcription regulation</keyword>
<evidence type="ECO:0000256" key="2">
    <source>
        <dbReference type="ARBA" id="ARBA00023125"/>
    </source>
</evidence>
<evidence type="ECO:0000256" key="3">
    <source>
        <dbReference type="ARBA" id="ARBA00023163"/>
    </source>
</evidence>
<dbReference type="Gene3D" id="3.40.1410.10">
    <property type="entry name" value="Chorismate lyase-like"/>
    <property type="match status" value="1"/>
</dbReference>
<accession>A0A2P7QZY5</accession>
<dbReference type="SUPFAM" id="SSF64288">
    <property type="entry name" value="Chorismate lyase-like"/>
    <property type="match status" value="1"/>
</dbReference>
<dbReference type="GO" id="GO:0003700">
    <property type="term" value="F:DNA-binding transcription factor activity"/>
    <property type="evidence" value="ECO:0007669"/>
    <property type="project" value="InterPro"/>
</dbReference>
<evidence type="ECO:0000256" key="1">
    <source>
        <dbReference type="ARBA" id="ARBA00023015"/>
    </source>
</evidence>
<dbReference type="Proteomes" id="UP000241167">
    <property type="component" value="Unassembled WGS sequence"/>
</dbReference>
<dbReference type="GO" id="GO:0045892">
    <property type="term" value="P:negative regulation of DNA-templated transcription"/>
    <property type="evidence" value="ECO:0007669"/>
    <property type="project" value="TreeGrafter"/>
</dbReference>
<dbReference type="PROSITE" id="PS50949">
    <property type="entry name" value="HTH_GNTR"/>
    <property type="match status" value="1"/>
</dbReference>
<dbReference type="EMBL" id="PXYI01000001">
    <property type="protein sequence ID" value="PSJ43519.1"/>
    <property type="molecule type" value="Genomic_DNA"/>
</dbReference>
<dbReference type="Pfam" id="PF00392">
    <property type="entry name" value="GntR"/>
    <property type="match status" value="1"/>
</dbReference>
<comment type="caution">
    <text evidence="5">The sequence shown here is derived from an EMBL/GenBank/DDBJ whole genome shotgun (WGS) entry which is preliminary data.</text>
</comment>
<reference evidence="5 6" key="1">
    <citation type="submission" date="2018-03" db="EMBL/GenBank/DDBJ databases">
        <title>The draft genome of Sphingosinicella sp. GL-C-18.</title>
        <authorList>
            <person name="Liu L."/>
            <person name="Li L."/>
            <person name="Liang L."/>
            <person name="Zhang X."/>
            <person name="Wang T."/>
        </authorList>
    </citation>
    <scope>NUCLEOTIDE SEQUENCE [LARGE SCALE GENOMIC DNA]</scope>
    <source>
        <strain evidence="5 6">GL-C-18</strain>
    </source>
</reference>
<dbReference type="OrthoDB" id="7173258at2"/>
<evidence type="ECO:0000259" key="4">
    <source>
        <dbReference type="PROSITE" id="PS50949"/>
    </source>
</evidence>
<organism evidence="5 6">
    <name type="scientific">Allosphingosinicella deserti</name>
    <dbReference type="NCBI Taxonomy" id="2116704"/>
    <lineage>
        <taxon>Bacteria</taxon>
        <taxon>Pseudomonadati</taxon>
        <taxon>Pseudomonadota</taxon>
        <taxon>Alphaproteobacteria</taxon>
        <taxon>Sphingomonadales</taxon>
        <taxon>Sphingomonadaceae</taxon>
        <taxon>Allosphingosinicella</taxon>
    </lineage>
</organism>